<dbReference type="EC" id="7.2.2.10" evidence="3"/>
<dbReference type="PROSITE" id="PS00154">
    <property type="entry name" value="ATPASE_E1_E2"/>
    <property type="match status" value="1"/>
</dbReference>
<dbReference type="Gene3D" id="3.40.1110.10">
    <property type="entry name" value="Calcium-transporting ATPase, cytoplasmic domain N"/>
    <property type="match status" value="1"/>
</dbReference>
<dbReference type="SMART" id="SM00831">
    <property type="entry name" value="Cation_ATPase_N"/>
    <property type="match status" value="1"/>
</dbReference>
<evidence type="ECO:0000256" key="12">
    <source>
        <dbReference type="ARBA" id="ARBA00022967"/>
    </source>
</evidence>
<dbReference type="InterPro" id="IPR004014">
    <property type="entry name" value="ATPase_P-typ_cation-transptr_N"/>
</dbReference>
<evidence type="ECO:0000256" key="6">
    <source>
        <dbReference type="ARBA" id="ARBA00022692"/>
    </source>
</evidence>
<dbReference type="InterPro" id="IPR036412">
    <property type="entry name" value="HAD-like_sf"/>
</dbReference>
<dbReference type="InterPro" id="IPR001757">
    <property type="entry name" value="P_typ_ATPase"/>
</dbReference>
<dbReference type="SFLD" id="SFLDS00003">
    <property type="entry name" value="Haloacid_Dehalogenase"/>
    <property type="match status" value="1"/>
</dbReference>
<evidence type="ECO:0000313" key="18">
    <source>
        <dbReference type="EMBL" id="KAK9279738.1"/>
    </source>
</evidence>
<feature type="transmembrane region" description="Helical" evidence="16">
    <location>
        <begin position="786"/>
        <end position="809"/>
    </location>
</feature>
<accession>A0AAP0RLF8</accession>
<comment type="similarity">
    <text evidence="2">Belongs to the cation transport ATPase (P-type) (TC 3.A.3) family. Type IIA subfamily.</text>
</comment>
<dbReference type="InterPro" id="IPR023298">
    <property type="entry name" value="ATPase_P-typ_TM_dom_sf"/>
</dbReference>
<evidence type="ECO:0000313" key="19">
    <source>
        <dbReference type="Proteomes" id="UP001415857"/>
    </source>
</evidence>
<evidence type="ECO:0000256" key="5">
    <source>
        <dbReference type="ARBA" id="ARBA00022568"/>
    </source>
</evidence>
<keyword evidence="6 16" id="KW-0812">Transmembrane</keyword>
<evidence type="ECO:0000256" key="7">
    <source>
        <dbReference type="ARBA" id="ARBA00022723"/>
    </source>
</evidence>
<keyword evidence="5" id="KW-0109">Calcium transport</keyword>
<dbReference type="FunFam" id="2.70.150.10:FF:000014">
    <property type="entry name" value="Calcium-transporting ATPase, putative"/>
    <property type="match status" value="1"/>
</dbReference>
<dbReference type="Pfam" id="PF00689">
    <property type="entry name" value="Cation_ATPase_C"/>
    <property type="match status" value="1"/>
</dbReference>
<dbReference type="SUPFAM" id="SSF81660">
    <property type="entry name" value="Metal cation-transporting ATPase, ATP-binding domain N"/>
    <property type="match status" value="1"/>
</dbReference>
<dbReference type="NCBIfam" id="TIGR01494">
    <property type="entry name" value="ATPase_P-type"/>
    <property type="match status" value="2"/>
</dbReference>
<evidence type="ECO:0000256" key="3">
    <source>
        <dbReference type="ARBA" id="ARBA00012790"/>
    </source>
</evidence>
<dbReference type="CDD" id="cd02083">
    <property type="entry name" value="P-type_ATPase_SERCA"/>
    <property type="match status" value="1"/>
</dbReference>
<keyword evidence="13 16" id="KW-1133">Transmembrane helix</keyword>
<keyword evidence="4" id="KW-0813">Transport</keyword>
<evidence type="ECO:0000259" key="17">
    <source>
        <dbReference type="SMART" id="SM00831"/>
    </source>
</evidence>
<evidence type="ECO:0000256" key="4">
    <source>
        <dbReference type="ARBA" id="ARBA00022448"/>
    </source>
</evidence>
<evidence type="ECO:0000256" key="15">
    <source>
        <dbReference type="ARBA" id="ARBA00023136"/>
    </source>
</evidence>
<organism evidence="18 19">
    <name type="scientific">Liquidambar formosana</name>
    <name type="common">Formosan gum</name>
    <dbReference type="NCBI Taxonomy" id="63359"/>
    <lineage>
        <taxon>Eukaryota</taxon>
        <taxon>Viridiplantae</taxon>
        <taxon>Streptophyta</taxon>
        <taxon>Embryophyta</taxon>
        <taxon>Tracheophyta</taxon>
        <taxon>Spermatophyta</taxon>
        <taxon>Magnoliopsida</taxon>
        <taxon>eudicotyledons</taxon>
        <taxon>Gunneridae</taxon>
        <taxon>Pentapetalae</taxon>
        <taxon>Saxifragales</taxon>
        <taxon>Altingiaceae</taxon>
        <taxon>Liquidambar</taxon>
    </lineage>
</organism>
<feature type="transmembrane region" description="Helical" evidence="16">
    <location>
        <begin position="309"/>
        <end position="336"/>
    </location>
</feature>
<evidence type="ECO:0000256" key="11">
    <source>
        <dbReference type="ARBA" id="ARBA00022842"/>
    </source>
</evidence>
<keyword evidence="19" id="KW-1185">Reference proteome</keyword>
<dbReference type="GO" id="GO:0016020">
    <property type="term" value="C:membrane"/>
    <property type="evidence" value="ECO:0007669"/>
    <property type="project" value="UniProtKB-SubCell"/>
</dbReference>
<dbReference type="InterPro" id="IPR023214">
    <property type="entry name" value="HAD_sf"/>
</dbReference>
<dbReference type="FunFam" id="1.20.1110.10:FF:000077">
    <property type="entry name" value="ECA1 (ER-TYPE CA2+-ATPASE 1)"/>
    <property type="match status" value="1"/>
</dbReference>
<comment type="caution">
    <text evidence="18">The sequence shown here is derived from an EMBL/GenBank/DDBJ whole genome shotgun (WGS) entry which is preliminary data.</text>
</comment>
<dbReference type="InterPro" id="IPR008250">
    <property type="entry name" value="ATPase_P-typ_transduc_dom_A_sf"/>
</dbReference>
<dbReference type="Gene3D" id="3.40.50.1000">
    <property type="entry name" value="HAD superfamily/HAD-like"/>
    <property type="match status" value="1"/>
</dbReference>
<feature type="transmembrane region" description="Helical" evidence="16">
    <location>
        <begin position="64"/>
        <end position="82"/>
    </location>
</feature>
<dbReference type="SUPFAM" id="SSF81653">
    <property type="entry name" value="Calcium ATPase, transduction domain A"/>
    <property type="match status" value="1"/>
</dbReference>
<name>A0AAP0RLF8_LIQFO</name>
<dbReference type="GO" id="GO:0005524">
    <property type="term" value="F:ATP binding"/>
    <property type="evidence" value="ECO:0007669"/>
    <property type="project" value="UniProtKB-KW"/>
</dbReference>
<sequence>MEEKPFSAWSWSVEQCLKELNVKLDKGLSTYEVEKRRERYGWNELKKEKGKPLWRLVLEQFDDMLVKILLVAAFISFILAYLHGNESGDAGFEAYVEPFVIVLILVLNAIVGVWQETNAEKALEALKEMQCESGKVLRDGYLVPDLPARELVPGDIVELRVGDKVPADMRVATLKTSTLRAEQSSLTGETMPVLKGTAPVFMEDCDLQAKENMVFAGTTVVNGSCICMVVSTGMNTEIGKIQKQIHEASLEESDTPLKKKLDEFGSRLTTAIGLVCLVVWVINYKYFLTWDLVNGWPANIRFSFEKCTYYFKIAVALAVAAIPEGLPAVITTCLALGTRKMAQKNAIVRKLPSVETLGCTTVICSDKTGTLTTNQMSAMEFFTLGGKTTASRIFHVEGTTYDPKDGGIVDWTCYNMDANLQAMAEICAVCNDAGIFANGRLFRATGLPTEAALKVLVEKMGVPDAKARNKIRDTQLVGNYLIDRSTVKLGCCEWWTKRSKRVATLEFDRIRKSMSVIVREPTGHNRLLVKGAVEVLLERSSHVQLADGSLVPIDEPCRQLLLTRLLEMSSKGLRCLGLAYKDDLGEFSDYCADTHPAHKKLLDPACYSSIESDLVFVGVVGLRDPPREEVHKAIDDCRGAGIKVMVITGDNKSTAEAICREIRLFPEGDDLRGRSFTGKEFMALSSSQQIEILSKPGGKVFSRAEPRHKQEIVRMLKEMGEIVAMTGDGVNDAPALKLADIGIAMGITGTEVAKEASDMVLADDNFNTIVLAVAEGRSIYNNMKAFIRYMISSNVGEVISIFLTAALGIPECMIPVQLLWVNLVTDGPPATALGFNPADVDIMRKPPRKSDDALINSWVFFRYMVIGSYVGIATVGIFVLWYTRASFLGINLVSDGHTLVELSQLRNWGECSSWSNFSVAPFTVGGGRVISLSNPCDYFSVGKVKAMTLSLSVLVAIEMFNSLNALSEDNSLVTMPPWRNPYLLAAMSVSLGLHCLILYVPFLADVFAVVPLSRNEWFLVILVSAPVILIDEVLKFVGRSRRRRSKEKTA</sequence>
<evidence type="ECO:0000256" key="8">
    <source>
        <dbReference type="ARBA" id="ARBA00022741"/>
    </source>
</evidence>
<keyword evidence="8" id="KW-0547">Nucleotide-binding</keyword>
<gene>
    <name evidence="18" type="ORF">L1049_013420</name>
</gene>
<evidence type="ECO:0000256" key="2">
    <source>
        <dbReference type="ARBA" id="ARBA00005675"/>
    </source>
</evidence>
<dbReference type="PRINTS" id="PR00121">
    <property type="entry name" value="NAKATPASE"/>
</dbReference>
<dbReference type="GO" id="GO:0016887">
    <property type="term" value="F:ATP hydrolysis activity"/>
    <property type="evidence" value="ECO:0007669"/>
    <property type="project" value="InterPro"/>
</dbReference>
<dbReference type="Pfam" id="PF00122">
    <property type="entry name" value="E1-E2_ATPase"/>
    <property type="match status" value="1"/>
</dbReference>
<keyword evidence="14" id="KW-0406">Ion transport</keyword>
<dbReference type="Pfam" id="PF00690">
    <property type="entry name" value="Cation_ATPase_N"/>
    <property type="match status" value="1"/>
</dbReference>
<keyword evidence="10" id="KW-0067">ATP-binding</keyword>
<dbReference type="SFLD" id="SFLDG00002">
    <property type="entry name" value="C1.7:_P-type_atpase_like"/>
    <property type="match status" value="1"/>
</dbReference>
<feature type="transmembrane region" description="Helical" evidence="16">
    <location>
        <begin position="982"/>
        <end position="1002"/>
    </location>
</feature>
<evidence type="ECO:0000256" key="10">
    <source>
        <dbReference type="ARBA" id="ARBA00022840"/>
    </source>
</evidence>
<evidence type="ECO:0000256" key="9">
    <source>
        <dbReference type="ARBA" id="ARBA00022837"/>
    </source>
</evidence>
<feature type="transmembrane region" description="Helical" evidence="16">
    <location>
        <begin position="268"/>
        <end position="289"/>
    </location>
</feature>
<keyword evidence="15 16" id="KW-0472">Membrane</keyword>
<dbReference type="FunFam" id="3.40.1110.10:FF:000021">
    <property type="entry name" value="calcium-transporting ATPase, endoplasmic reticulum-type"/>
    <property type="match status" value="1"/>
</dbReference>
<dbReference type="InterPro" id="IPR059000">
    <property type="entry name" value="ATPase_P-type_domA"/>
</dbReference>
<evidence type="ECO:0000256" key="13">
    <source>
        <dbReference type="ARBA" id="ARBA00022989"/>
    </source>
</evidence>
<reference evidence="18 19" key="1">
    <citation type="journal article" date="2024" name="Plant J.">
        <title>Genome sequences and population genomics reveal climatic adaptation and genomic divergence between two closely related sweetgum species.</title>
        <authorList>
            <person name="Xu W.Q."/>
            <person name="Ren C.Q."/>
            <person name="Zhang X.Y."/>
            <person name="Comes H.P."/>
            <person name="Liu X.H."/>
            <person name="Li Y.G."/>
            <person name="Kettle C.J."/>
            <person name="Jalonen R."/>
            <person name="Gaisberger H."/>
            <person name="Ma Y.Z."/>
            <person name="Qiu Y.X."/>
        </authorList>
    </citation>
    <scope>NUCLEOTIDE SEQUENCE [LARGE SCALE GENOMIC DNA]</scope>
    <source>
        <strain evidence="18">Hangzhou</strain>
    </source>
</reference>
<dbReference type="AlphaFoldDB" id="A0AAP0RLF8"/>
<dbReference type="SFLD" id="SFLDF00027">
    <property type="entry name" value="p-type_atpase"/>
    <property type="match status" value="1"/>
</dbReference>
<dbReference type="EMBL" id="JBBPBK010000008">
    <property type="protein sequence ID" value="KAK9279738.1"/>
    <property type="molecule type" value="Genomic_DNA"/>
</dbReference>
<dbReference type="GO" id="GO:0005388">
    <property type="term" value="F:P-type calcium transporter activity"/>
    <property type="evidence" value="ECO:0007669"/>
    <property type="project" value="UniProtKB-EC"/>
</dbReference>
<feature type="transmembrane region" description="Helical" evidence="16">
    <location>
        <begin position="94"/>
        <end position="114"/>
    </location>
</feature>
<proteinExistence type="inferred from homology"/>
<keyword evidence="7" id="KW-0479">Metal-binding</keyword>
<protein>
    <recommendedName>
        <fullName evidence="3">P-type Ca(2+) transporter</fullName>
        <ecNumber evidence="3">7.2.2.10</ecNumber>
    </recommendedName>
</protein>
<dbReference type="FunFam" id="3.40.50.1000:FF:000028">
    <property type="entry name" value="Calcium-transporting P-type ATPase, putative"/>
    <property type="match status" value="1"/>
</dbReference>
<dbReference type="InterPro" id="IPR006068">
    <property type="entry name" value="ATPase_P-typ_cation-transptr_C"/>
</dbReference>
<feature type="transmembrane region" description="Helical" evidence="16">
    <location>
        <begin position="860"/>
        <end position="882"/>
    </location>
</feature>
<dbReference type="GO" id="GO:0046872">
    <property type="term" value="F:metal ion binding"/>
    <property type="evidence" value="ECO:0007669"/>
    <property type="project" value="UniProtKB-KW"/>
</dbReference>
<dbReference type="PRINTS" id="PR00119">
    <property type="entry name" value="CATATPASE"/>
</dbReference>
<dbReference type="SUPFAM" id="SSF56784">
    <property type="entry name" value="HAD-like"/>
    <property type="match status" value="1"/>
</dbReference>
<dbReference type="FunFam" id="1.20.1110.10:FF:000027">
    <property type="entry name" value="Calcium-transporting ATPase, putative"/>
    <property type="match status" value="1"/>
</dbReference>
<feature type="domain" description="Cation-transporting P-type ATPase N-terminal" evidence="17">
    <location>
        <begin position="7"/>
        <end position="81"/>
    </location>
</feature>
<dbReference type="Gene3D" id="2.70.150.10">
    <property type="entry name" value="Calcium-transporting ATPase, cytoplasmic transduction domain A"/>
    <property type="match status" value="1"/>
</dbReference>
<keyword evidence="11" id="KW-0460">Magnesium</keyword>
<dbReference type="Gene3D" id="1.20.1110.10">
    <property type="entry name" value="Calcium-transporting ATPase, transmembrane domain"/>
    <property type="match status" value="1"/>
</dbReference>
<keyword evidence="12" id="KW-1278">Translocase</keyword>
<evidence type="ECO:0000256" key="1">
    <source>
        <dbReference type="ARBA" id="ARBA00004141"/>
    </source>
</evidence>
<comment type="subcellular location">
    <subcellularLocation>
        <location evidence="1">Membrane</location>
        <topology evidence="1">Multi-pass membrane protein</topology>
    </subcellularLocation>
</comment>
<dbReference type="InterPro" id="IPR018303">
    <property type="entry name" value="ATPase_P-typ_P_site"/>
</dbReference>
<dbReference type="InterPro" id="IPR044492">
    <property type="entry name" value="P_typ_ATPase_HD_dom"/>
</dbReference>
<evidence type="ECO:0000256" key="16">
    <source>
        <dbReference type="SAM" id="Phobius"/>
    </source>
</evidence>
<keyword evidence="9" id="KW-0106">Calcium</keyword>
<dbReference type="PANTHER" id="PTHR42861">
    <property type="entry name" value="CALCIUM-TRANSPORTING ATPASE"/>
    <property type="match status" value="1"/>
</dbReference>
<dbReference type="InterPro" id="IPR023299">
    <property type="entry name" value="ATPase_P-typ_cyto_dom_N"/>
</dbReference>
<dbReference type="Proteomes" id="UP001415857">
    <property type="component" value="Unassembled WGS sequence"/>
</dbReference>
<dbReference type="Pfam" id="PF13246">
    <property type="entry name" value="Cation_ATPase"/>
    <property type="match status" value="1"/>
</dbReference>
<feature type="transmembrane region" description="Helical" evidence="16">
    <location>
        <begin position="1017"/>
        <end position="1038"/>
    </location>
</feature>
<evidence type="ECO:0000256" key="14">
    <source>
        <dbReference type="ARBA" id="ARBA00023065"/>
    </source>
</evidence>
<dbReference type="SUPFAM" id="SSF81665">
    <property type="entry name" value="Calcium ATPase, transmembrane domain M"/>
    <property type="match status" value="1"/>
</dbReference>